<evidence type="ECO:0000313" key="2">
    <source>
        <dbReference type="Proteomes" id="UP000767238"/>
    </source>
</evidence>
<comment type="caution">
    <text evidence="1">The sequence shown here is derived from an EMBL/GenBank/DDBJ whole genome shotgun (WGS) entry which is preliminary data.</text>
</comment>
<reference evidence="1" key="1">
    <citation type="journal article" date="2021" name="J Fungi (Basel)">
        <title>Virulence traits and population genomics of the black yeast Aureobasidium melanogenum.</title>
        <authorList>
            <person name="Cernosa A."/>
            <person name="Sun X."/>
            <person name="Gostincar C."/>
            <person name="Fang C."/>
            <person name="Gunde-Cimerman N."/>
            <person name="Song Z."/>
        </authorList>
    </citation>
    <scope>NUCLEOTIDE SEQUENCE</scope>
    <source>
        <strain evidence="1">EXF-8016</strain>
    </source>
</reference>
<name>A0A9P8GQ51_AURME</name>
<gene>
    <name evidence="1" type="ORF">KCV03_g406</name>
</gene>
<organism evidence="1 2">
    <name type="scientific">Aureobasidium melanogenum</name>
    <name type="common">Aureobasidium pullulans var. melanogenum</name>
    <dbReference type="NCBI Taxonomy" id="46634"/>
    <lineage>
        <taxon>Eukaryota</taxon>
        <taxon>Fungi</taxon>
        <taxon>Dikarya</taxon>
        <taxon>Ascomycota</taxon>
        <taxon>Pezizomycotina</taxon>
        <taxon>Dothideomycetes</taxon>
        <taxon>Dothideomycetidae</taxon>
        <taxon>Dothideales</taxon>
        <taxon>Saccotheciaceae</taxon>
        <taxon>Aureobasidium</taxon>
    </lineage>
</organism>
<protein>
    <submittedName>
        <fullName evidence="1">Uncharacterized protein</fullName>
    </submittedName>
</protein>
<feature type="non-terminal residue" evidence="1">
    <location>
        <position position="87"/>
    </location>
</feature>
<dbReference type="AlphaFoldDB" id="A0A9P8GQ51"/>
<sequence>MLGLPMNSIIEILRSELRQFSPMRLFSIERFNNIRQAAHPASLQPRFTLWSISKGHEDDFSTGQLGLLKSSLIPFLPVSLFHLYLLL</sequence>
<proteinExistence type="predicted"/>
<dbReference type="Proteomes" id="UP000767238">
    <property type="component" value="Unassembled WGS sequence"/>
</dbReference>
<reference evidence="1" key="2">
    <citation type="submission" date="2021-08" db="EMBL/GenBank/DDBJ databases">
        <authorList>
            <person name="Gostincar C."/>
            <person name="Sun X."/>
            <person name="Song Z."/>
            <person name="Gunde-Cimerman N."/>
        </authorList>
    </citation>
    <scope>NUCLEOTIDE SEQUENCE</scope>
    <source>
        <strain evidence="1">EXF-8016</strain>
    </source>
</reference>
<evidence type="ECO:0000313" key="1">
    <source>
        <dbReference type="EMBL" id="KAH0237760.1"/>
    </source>
</evidence>
<accession>A0A9P8GQ51</accession>
<dbReference type="EMBL" id="JAHFYH010000001">
    <property type="protein sequence ID" value="KAH0237760.1"/>
    <property type="molecule type" value="Genomic_DNA"/>
</dbReference>